<dbReference type="RefSeq" id="XP_009832050.1">
    <property type="nucleotide sequence ID" value="XM_009833748.1"/>
</dbReference>
<accession>W4GHE0</accession>
<proteinExistence type="predicted"/>
<name>W4GHE0_APHAT</name>
<sequence length="139" mass="15714">MARPVDLMTGNSTFNWQGRRIDPVNDAAVHGHSCRSKARRPSMTGRPYLVQYGRPPRVVHQVLALGGHHAGRDRWDHVEREYERPDSHACDVTGGMGILYELEHGGIDTHPVTDIMTWPSVVACWEYSKYLPRVAPWSA</sequence>
<dbReference type="VEuPathDB" id="FungiDB:H257_07992"/>
<organism evidence="1">
    <name type="scientific">Aphanomyces astaci</name>
    <name type="common">Crayfish plague agent</name>
    <dbReference type="NCBI Taxonomy" id="112090"/>
    <lineage>
        <taxon>Eukaryota</taxon>
        <taxon>Sar</taxon>
        <taxon>Stramenopiles</taxon>
        <taxon>Oomycota</taxon>
        <taxon>Saprolegniomycetes</taxon>
        <taxon>Saprolegniales</taxon>
        <taxon>Verrucalvaceae</taxon>
        <taxon>Aphanomyces</taxon>
    </lineage>
</organism>
<dbReference type="AlphaFoldDB" id="W4GHE0"/>
<reference evidence="1" key="1">
    <citation type="submission" date="2013-12" db="EMBL/GenBank/DDBJ databases">
        <title>The Genome Sequence of Aphanomyces astaci APO3.</title>
        <authorList>
            <consortium name="The Broad Institute Genomics Platform"/>
            <person name="Russ C."/>
            <person name="Tyler B."/>
            <person name="van West P."/>
            <person name="Dieguez-Uribeondo J."/>
            <person name="Young S.K."/>
            <person name="Zeng Q."/>
            <person name="Gargeya S."/>
            <person name="Fitzgerald M."/>
            <person name="Abouelleil A."/>
            <person name="Alvarado L."/>
            <person name="Chapman S.B."/>
            <person name="Gainer-Dewar J."/>
            <person name="Goldberg J."/>
            <person name="Griggs A."/>
            <person name="Gujja S."/>
            <person name="Hansen M."/>
            <person name="Howarth C."/>
            <person name="Imamovic A."/>
            <person name="Ireland A."/>
            <person name="Larimer J."/>
            <person name="McCowan C."/>
            <person name="Murphy C."/>
            <person name="Pearson M."/>
            <person name="Poon T.W."/>
            <person name="Priest M."/>
            <person name="Roberts A."/>
            <person name="Saif S."/>
            <person name="Shea T."/>
            <person name="Sykes S."/>
            <person name="Wortman J."/>
            <person name="Nusbaum C."/>
            <person name="Birren B."/>
        </authorList>
    </citation>
    <scope>NUCLEOTIDE SEQUENCE [LARGE SCALE GENOMIC DNA]</scope>
    <source>
        <strain evidence="1">APO3</strain>
    </source>
</reference>
<evidence type="ECO:0000313" key="1">
    <source>
        <dbReference type="EMBL" id="ETV78469.1"/>
    </source>
</evidence>
<gene>
    <name evidence="1" type="ORF">H257_07992</name>
</gene>
<dbReference type="EMBL" id="KI913130">
    <property type="protein sequence ID" value="ETV78469.1"/>
    <property type="molecule type" value="Genomic_DNA"/>
</dbReference>
<dbReference type="GeneID" id="20809988"/>
<protein>
    <submittedName>
        <fullName evidence="1">Uncharacterized protein</fullName>
    </submittedName>
</protein>